<sequence length="160" mass="18214">MLNPAQQSVMDHGLLESGFSVILQMPTGSGKTWLAKQALLDSLKRGLRGIYLAPLKALAEELSDQWKTEFEDSHIGVFTGDYGKNGQKYTVSFSNSQILIMTPERLDACTRRWRSHWSWIPEIDWIVVDEIHLLGDSNRGARLEGTLSRIRRLNPFCRIL</sequence>
<dbReference type="GO" id="GO:0003676">
    <property type="term" value="F:nucleic acid binding"/>
    <property type="evidence" value="ECO:0007669"/>
    <property type="project" value="InterPro"/>
</dbReference>
<dbReference type="PANTHER" id="PTHR47961">
    <property type="entry name" value="DNA POLYMERASE THETA, PUTATIVE (AFU_ORTHOLOGUE AFUA_1G05260)-RELATED"/>
    <property type="match status" value="1"/>
</dbReference>
<keyword evidence="4" id="KW-0067">ATP-binding</keyword>
<keyword evidence="2" id="KW-0378">Hydrolase</keyword>
<dbReference type="GO" id="GO:0004386">
    <property type="term" value="F:helicase activity"/>
    <property type="evidence" value="ECO:0007669"/>
    <property type="project" value="UniProtKB-KW"/>
</dbReference>
<accession>A0A382N8L2</accession>
<dbReference type="InterPro" id="IPR011545">
    <property type="entry name" value="DEAD/DEAH_box_helicase_dom"/>
</dbReference>
<dbReference type="Gene3D" id="3.40.50.300">
    <property type="entry name" value="P-loop containing nucleotide triphosphate hydrolases"/>
    <property type="match status" value="1"/>
</dbReference>
<dbReference type="PANTHER" id="PTHR47961:SF6">
    <property type="entry name" value="DNA-DIRECTED DNA POLYMERASE"/>
    <property type="match status" value="1"/>
</dbReference>
<dbReference type="SUPFAM" id="SSF52540">
    <property type="entry name" value="P-loop containing nucleoside triphosphate hydrolases"/>
    <property type="match status" value="1"/>
</dbReference>
<dbReference type="SMART" id="SM00487">
    <property type="entry name" value="DEXDc"/>
    <property type="match status" value="1"/>
</dbReference>
<proteinExistence type="predicted"/>
<keyword evidence="1" id="KW-0547">Nucleotide-binding</keyword>
<feature type="domain" description="Helicase ATP-binding" evidence="5">
    <location>
        <begin position="12"/>
        <end position="160"/>
    </location>
</feature>
<name>A0A382N8L2_9ZZZZ</name>
<dbReference type="GO" id="GO:0016787">
    <property type="term" value="F:hydrolase activity"/>
    <property type="evidence" value="ECO:0007669"/>
    <property type="project" value="UniProtKB-KW"/>
</dbReference>
<gene>
    <name evidence="6" type="ORF">METZ01_LOCUS310367</name>
</gene>
<dbReference type="EMBL" id="UINC01098750">
    <property type="protein sequence ID" value="SVC57513.1"/>
    <property type="molecule type" value="Genomic_DNA"/>
</dbReference>
<dbReference type="GO" id="GO:0005524">
    <property type="term" value="F:ATP binding"/>
    <property type="evidence" value="ECO:0007669"/>
    <property type="project" value="UniProtKB-KW"/>
</dbReference>
<reference evidence="6" key="1">
    <citation type="submission" date="2018-05" db="EMBL/GenBank/DDBJ databases">
        <authorList>
            <person name="Lanie J.A."/>
            <person name="Ng W.-L."/>
            <person name="Kazmierczak K.M."/>
            <person name="Andrzejewski T.M."/>
            <person name="Davidsen T.M."/>
            <person name="Wayne K.J."/>
            <person name="Tettelin H."/>
            <person name="Glass J.I."/>
            <person name="Rusch D."/>
            <person name="Podicherti R."/>
            <person name="Tsui H.-C.T."/>
            <person name="Winkler M.E."/>
        </authorList>
    </citation>
    <scope>NUCLEOTIDE SEQUENCE</scope>
</reference>
<evidence type="ECO:0000256" key="1">
    <source>
        <dbReference type="ARBA" id="ARBA00022741"/>
    </source>
</evidence>
<dbReference type="Pfam" id="PF00270">
    <property type="entry name" value="DEAD"/>
    <property type="match status" value="1"/>
</dbReference>
<dbReference type="AlphaFoldDB" id="A0A382N8L2"/>
<dbReference type="InterPro" id="IPR027417">
    <property type="entry name" value="P-loop_NTPase"/>
</dbReference>
<evidence type="ECO:0000259" key="5">
    <source>
        <dbReference type="PROSITE" id="PS51192"/>
    </source>
</evidence>
<dbReference type="PROSITE" id="PS51192">
    <property type="entry name" value="HELICASE_ATP_BIND_1"/>
    <property type="match status" value="1"/>
</dbReference>
<organism evidence="6">
    <name type="scientific">marine metagenome</name>
    <dbReference type="NCBI Taxonomy" id="408172"/>
    <lineage>
        <taxon>unclassified sequences</taxon>
        <taxon>metagenomes</taxon>
        <taxon>ecological metagenomes</taxon>
    </lineage>
</organism>
<dbReference type="InterPro" id="IPR050474">
    <property type="entry name" value="Hel308_SKI2-like"/>
</dbReference>
<evidence type="ECO:0000313" key="6">
    <source>
        <dbReference type="EMBL" id="SVC57513.1"/>
    </source>
</evidence>
<evidence type="ECO:0000256" key="2">
    <source>
        <dbReference type="ARBA" id="ARBA00022801"/>
    </source>
</evidence>
<evidence type="ECO:0000256" key="3">
    <source>
        <dbReference type="ARBA" id="ARBA00022806"/>
    </source>
</evidence>
<keyword evidence="3" id="KW-0347">Helicase</keyword>
<feature type="non-terminal residue" evidence="6">
    <location>
        <position position="160"/>
    </location>
</feature>
<protein>
    <recommendedName>
        <fullName evidence="5">Helicase ATP-binding domain-containing protein</fullName>
    </recommendedName>
</protein>
<dbReference type="InterPro" id="IPR014001">
    <property type="entry name" value="Helicase_ATP-bd"/>
</dbReference>
<dbReference type="CDD" id="cd17921">
    <property type="entry name" value="DEXHc_Ski2"/>
    <property type="match status" value="1"/>
</dbReference>
<evidence type="ECO:0000256" key="4">
    <source>
        <dbReference type="ARBA" id="ARBA00022840"/>
    </source>
</evidence>